<dbReference type="AlphaFoldDB" id="A0A9W4GPJ8"/>
<proteinExistence type="predicted"/>
<sequence>MRPGQALPPYGDLVNRLLPWSRRAPSGRPLSRADYAGALYGSLLAASVVAAASAVGDFPRLQLVVLLLVTGLVFWAAHVYAHLAGERLVGRRLDWTETRRVGRREWPIVEAAVLPAVAVALSPLLGLGLSGTAWLALGVAVTQQVAWACIGALHAGASRALVSVEGAVNLILGLAIVAAKVAVGH</sequence>
<dbReference type="EMBL" id="CAJSLV010000001">
    <property type="protein sequence ID" value="CAG6390609.1"/>
    <property type="molecule type" value="Genomic_DNA"/>
</dbReference>
<feature type="transmembrane region" description="Helical" evidence="1">
    <location>
        <begin position="106"/>
        <end position="127"/>
    </location>
</feature>
<evidence type="ECO:0000256" key="1">
    <source>
        <dbReference type="SAM" id="Phobius"/>
    </source>
</evidence>
<evidence type="ECO:0008006" key="4">
    <source>
        <dbReference type="Google" id="ProtNLM"/>
    </source>
</evidence>
<evidence type="ECO:0000313" key="3">
    <source>
        <dbReference type="Proteomes" id="UP001152519"/>
    </source>
</evidence>
<keyword evidence="3" id="KW-1185">Reference proteome</keyword>
<comment type="caution">
    <text evidence="2">The sequence shown here is derived from an EMBL/GenBank/DDBJ whole genome shotgun (WGS) entry which is preliminary data.</text>
</comment>
<dbReference type="Proteomes" id="UP001152519">
    <property type="component" value="Unassembled WGS sequence"/>
</dbReference>
<feature type="transmembrane region" description="Helical" evidence="1">
    <location>
        <begin position="61"/>
        <end position="85"/>
    </location>
</feature>
<gene>
    <name evidence="2" type="ORF">SCOCK_10077</name>
</gene>
<feature type="transmembrane region" description="Helical" evidence="1">
    <location>
        <begin position="160"/>
        <end position="183"/>
    </location>
</feature>
<keyword evidence="1" id="KW-1133">Transmembrane helix</keyword>
<keyword evidence="1" id="KW-0812">Transmembrane</keyword>
<name>A0A9W4GPJ8_9ACTN</name>
<evidence type="ECO:0000313" key="2">
    <source>
        <dbReference type="EMBL" id="CAG6390609.1"/>
    </source>
</evidence>
<protein>
    <recommendedName>
        <fullName evidence="4">Integral membrane protein</fullName>
    </recommendedName>
</protein>
<feature type="transmembrane region" description="Helical" evidence="1">
    <location>
        <begin position="133"/>
        <end position="153"/>
    </location>
</feature>
<feature type="transmembrane region" description="Helical" evidence="1">
    <location>
        <begin position="35"/>
        <end position="55"/>
    </location>
</feature>
<organism evidence="2 3">
    <name type="scientific">Actinacidiphila cocklensis</name>
    <dbReference type="NCBI Taxonomy" id="887465"/>
    <lineage>
        <taxon>Bacteria</taxon>
        <taxon>Bacillati</taxon>
        <taxon>Actinomycetota</taxon>
        <taxon>Actinomycetes</taxon>
        <taxon>Kitasatosporales</taxon>
        <taxon>Streptomycetaceae</taxon>
        <taxon>Actinacidiphila</taxon>
    </lineage>
</organism>
<keyword evidence="1" id="KW-0472">Membrane</keyword>
<accession>A0A9W4GPJ8</accession>
<reference evidence="2" key="1">
    <citation type="submission" date="2021-05" db="EMBL/GenBank/DDBJ databases">
        <authorList>
            <person name="Arsene-Ploetze F."/>
        </authorList>
    </citation>
    <scope>NUCLEOTIDE SEQUENCE</scope>
    <source>
        <strain evidence="2">DSM 42138</strain>
    </source>
</reference>